<keyword evidence="5" id="KW-1185">Reference proteome</keyword>
<accession>A0A7W2EH26</accession>
<proteinExistence type="predicted"/>
<dbReference type="InterPro" id="IPR001647">
    <property type="entry name" value="HTH_TetR"/>
</dbReference>
<dbReference type="Gene3D" id="1.10.357.10">
    <property type="entry name" value="Tetracycline Repressor, domain 2"/>
    <property type="match status" value="1"/>
</dbReference>
<evidence type="ECO:0000313" key="5">
    <source>
        <dbReference type="Proteomes" id="UP000566711"/>
    </source>
</evidence>
<dbReference type="RefSeq" id="WP_182216648.1">
    <property type="nucleotide sequence ID" value="NZ_JACEZS010000006.1"/>
</dbReference>
<dbReference type="SUPFAM" id="SSF46689">
    <property type="entry name" value="Homeodomain-like"/>
    <property type="match status" value="1"/>
</dbReference>
<evidence type="ECO:0000313" key="4">
    <source>
        <dbReference type="EMBL" id="MBA5605590.1"/>
    </source>
</evidence>
<organism evidence="4 5">
    <name type="scientific">Rugamonas fusca</name>
    <dbReference type="NCBI Taxonomy" id="2758568"/>
    <lineage>
        <taxon>Bacteria</taxon>
        <taxon>Pseudomonadati</taxon>
        <taxon>Pseudomonadota</taxon>
        <taxon>Betaproteobacteria</taxon>
        <taxon>Burkholderiales</taxon>
        <taxon>Oxalobacteraceae</taxon>
        <taxon>Telluria group</taxon>
        <taxon>Rugamonas</taxon>
    </lineage>
</organism>
<evidence type="ECO:0000259" key="3">
    <source>
        <dbReference type="PROSITE" id="PS50977"/>
    </source>
</evidence>
<dbReference type="InterPro" id="IPR050109">
    <property type="entry name" value="HTH-type_TetR-like_transc_reg"/>
</dbReference>
<sequence>MKPKDEKKLAAIAAATYALVGERGLAGLTLADIARRAGVATSTLYVYYDSREALLDTLYHNAKQLTFQRWLAQDDANAPFKARLRGIWHNMLAHRLERHAEWQFQEQYHGAHMASVANRELSARFSQFFADFLAGGQRAEVIKPVPVPFLIASISGSVKETASQIRAGALPDDEATRSTAFMLCWDALKA</sequence>
<comment type="caution">
    <text evidence="4">The sequence shown here is derived from an EMBL/GenBank/DDBJ whole genome shotgun (WGS) entry which is preliminary data.</text>
</comment>
<keyword evidence="1 2" id="KW-0238">DNA-binding</keyword>
<name>A0A7W2EH26_9BURK</name>
<dbReference type="EMBL" id="JACEZS010000006">
    <property type="protein sequence ID" value="MBA5605590.1"/>
    <property type="molecule type" value="Genomic_DNA"/>
</dbReference>
<dbReference type="PROSITE" id="PS50977">
    <property type="entry name" value="HTH_TETR_2"/>
    <property type="match status" value="1"/>
</dbReference>
<protein>
    <submittedName>
        <fullName evidence="4">TetR/AcrR family transcriptional regulator</fullName>
    </submittedName>
</protein>
<reference evidence="4 5" key="1">
    <citation type="submission" date="2020-07" db="EMBL/GenBank/DDBJ databases">
        <title>Novel species isolated from subtropical streams in China.</title>
        <authorList>
            <person name="Lu H."/>
        </authorList>
    </citation>
    <scope>NUCLEOTIDE SEQUENCE [LARGE SCALE GENOMIC DNA]</scope>
    <source>
        <strain evidence="4 5">FT3S</strain>
    </source>
</reference>
<dbReference type="GO" id="GO:0000976">
    <property type="term" value="F:transcription cis-regulatory region binding"/>
    <property type="evidence" value="ECO:0007669"/>
    <property type="project" value="TreeGrafter"/>
</dbReference>
<dbReference type="Proteomes" id="UP000566711">
    <property type="component" value="Unassembled WGS sequence"/>
</dbReference>
<evidence type="ECO:0000256" key="2">
    <source>
        <dbReference type="PROSITE-ProRule" id="PRU00335"/>
    </source>
</evidence>
<dbReference type="Pfam" id="PF00440">
    <property type="entry name" value="TetR_N"/>
    <property type="match status" value="1"/>
</dbReference>
<dbReference type="PANTHER" id="PTHR30055:SF207">
    <property type="entry name" value="HTH-TYPE TRANSCRIPTIONAL REPRESSOR FATR"/>
    <property type="match status" value="1"/>
</dbReference>
<dbReference type="PRINTS" id="PR00455">
    <property type="entry name" value="HTHTETR"/>
</dbReference>
<dbReference type="GO" id="GO:0003700">
    <property type="term" value="F:DNA-binding transcription factor activity"/>
    <property type="evidence" value="ECO:0007669"/>
    <property type="project" value="TreeGrafter"/>
</dbReference>
<feature type="domain" description="HTH tetR-type" evidence="3">
    <location>
        <begin position="6"/>
        <end position="66"/>
    </location>
</feature>
<evidence type="ECO:0000256" key="1">
    <source>
        <dbReference type="ARBA" id="ARBA00023125"/>
    </source>
</evidence>
<dbReference type="InterPro" id="IPR009057">
    <property type="entry name" value="Homeodomain-like_sf"/>
</dbReference>
<dbReference type="PANTHER" id="PTHR30055">
    <property type="entry name" value="HTH-TYPE TRANSCRIPTIONAL REGULATOR RUTR"/>
    <property type="match status" value="1"/>
</dbReference>
<dbReference type="AlphaFoldDB" id="A0A7W2EH26"/>
<gene>
    <name evidence="4" type="ORF">H3H36_09475</name>
</gene>
<feature type="DNA-binding region" description="H-T-H motif" evidence="2">
    <location>
        <begin position="29"/>
        <end position="48"/>
    </location>
</feature>